<comment type="caution">
    <text evidence="2">The sequence shown here is derived from an EMBL/GenBank/DDBJ whole genome shotgun (WGS) entry which is preliminary data.</text>
</comment>
<name>A0A5S3YMU2_9GAMM</name>
<evidence type="ECO:0000259" key="1">
    <source>
        <dbReference type="PROSITE" id="PS51278"/>
    </source>
</evidence>
<accession>A0A5S3YMU2</accession>
<dbReference type="InterPro" id="IPR017932">
    <property type="entry name" value="GATase_2_dom"/>
</dbReference>
<evidence type="ECO:0000313" key="3">
    <source>
        <dbReference type="Proteomes" id="UP000305874"/>
    </source>
</evidence>
<feature type="domain" description="Glutamine amidotransferase type-2" evidence="1">
    <location>
        <begin position="1"/>
        <end position="62"/>
    </location>
</feature>
<reference evidence="2 3" key="1">
    <citation type="submission" date="2017-12" db="EMBL/GenBank/DDBJ databases">
        <authorList>
            <person name="Paulsen S."/>
            <person name="Gram L.K."/>
        </authorList>
    </citation>
    <scope>NUCLEOTIDE SEQUENCE [LARGE SCALE GENOMIC DNA]</scope>
    <source>
        <strain evidence="2 3">S2897</strain>
    </source>
</reference>
<sequence>MIGVNGEIYNDKSELDVVKTKFRTKSDTEFALRGIEQFGVNFISELDGEFSLCLYNRKTKSL</sequence>
<dbReference type="EMBL" id="PNCG01000501">
    <property type="protein sequence ID" value="TMP76875.1"/>
    <property type="molecule type" value="Genomic_DNA"/>
</dbReference>
<dbReference type="InterPro" id="IPR029055">
    <property type="entry name" value="Ntn_hydrolases_N"/>
</dbReference>
<dbReference type="Gene3D" id="3.60.20.10">
    <property type="entry name" value="Glutamine Phosphoribosylpyrophosphate, subunit 1, domain 1"/>
    <property type="match status" value="1"/>
</dbReference>
<gene>
    <name evidence="2" type="ORF">CWC05_21200</name>
</gene>
<reference evidence="3" key="2">
    <citation type="submission" date="2019-06" db="EMBL/GenBank/DDBJ databases">
        <title>Co-occurence of chitin degradation, pigmentation and bioactivity in marine Pseudoalteromonas.</title>
        <authorList>
            <person name="Sonnenschein E.C."/>
            <person name="Bech P.K."/>
        </authorList>
    </citation>
    <scope>NUCLEOTIDE SEQUENCE [LARGE SCALE GENOMIC DNA]</scope>
    <source>
        <strain evidence="3">S2897</strain>
    </source>
</reference>
<feature type="non-terminal residue" evidence="2">
    <location>
        <position position="62"/>
    </location>
</feature>
<proteinExistence type="predicted"/>
<evidence type="ECO:0000313" key="2">
    <source>
        <dbReference type="EMBL" id="TMP76875.1"/>
    </source>
</evidence>
<dbReference type="AlphaFoldDB" id="A0A5S3YMU2"/>
<protein>
    <recommendedName>
        <fullName evidence="1">Glutamine amidotransferase type-2 domain-containing protein</fullName>
    </recommendedName>
</protein>
<dbReference type="Pfam" id="PF13537">
    <property type="entry name" value="GATase_7"/>
    <property type="match status" value="1"/>
</dbReference>
<organism evidence="2 3">
    <name type="scientific">Pseudoalteromonas ruthenica</name>
    <dbReference type="NCBI Taxonomy" id="151081"/>
    <lineage>
        <taxon>Bacteria</taxon>
        <taxon>Pseudomonadati</taxon>
        <taxon>Pseudomonadota</taxon>
        <taxon>Gammaproteobacteria</taxon>
        <taxon>Alteromonadales</taxon>
        <taxon>Pseudoalteromonadaceae</taxon>
        <taxon>Pseudoalteromonas</taxon>
    </lineage>
</organism>
<dbReference type="Proteomes" id="UP000305874">
    <property type="component" value="Unassembled WGS sequence"/>
</dbReference>
<dbReference type="PROSITE" id="PS51278">
    <property type="entry name" value="GATASE_TYPE_2"/>
    <property type="match status" value="1"/>
</dbReference>
<dbReference type="SUPFAM" id="SSF56235">
    <property type="entry name" value="N-terminal nucleophile aminohydrolases (Ntn hydrolases)"/>
    <property type="match status" value="1"/>
</dbReference>